<dbReference type="Gene3D" id="3.40.50.300">
    <property type="entry name" value="P-loop containing nucleotide triphosphate hydrolases"/>
    <property type="match status" value="1"/>
</dbReference>
<dbReference type="NCBIfam" id="TIGR03263">
    <property type="entry name" value="guanyl_kin"/>
    <property type="match status" value="1"/>
</dbReference>
<dbReference type="PANTHER" id="PTHR23117:SF13">
    <property type="entry name" value="GUANYLATE KINASE"/>
    <property type="match status" value="1"/>
</dbReference>
<comment type="function">
    <text evidence="9">Essential for recycling GMP and indirectly, cGMP.</text>
</comment>
<dbReference type="InterPro" id="IPR008144">
    <property type="entry name" value="Guanylate_kin-like_dom"/>
</dbReference>
<keyword evidence="7 9" id="KW-0067">ATP-binding</keyword>
<dbReference type="SMART" id="SM00072">
    <property type="entry name" value="GuKc"/>
    <property type="match status" value="1"/>
</dbReference>
<dbReference type="InterPro" id="IPR008145">
    <property type="entry name" value="GK/Ca_channel_bsu"/>
</dbReference>
<evidence type="ECO:0000256" key="2">
    <source>
        <dbReference type="ARBA" id="ARBA00012961"/>
    </source>
</evidence>
<proteinExistence type="inferred from homology"/>
<dbReference type="GO" id="GO:0005829">
    <property type="term" value="C:cytosol"/>
    <property type="evidence" value="ECO:0007669"/>
    <property type="project" value="TreeGrafter"/>
</dbReference>
<dbReference type="GO" id="GO:0004385">
    <property type="term" value="F:GMP kinase activity"/>
    <property type="evidence" value="ECO:0007669"/>
    <property type="project" value="UniProtKB-UniRule"/>
</dbReference>
<dbReference type="OrthoDB" id="9808150at2"/>
<feature type="binding site" evidence="9">
    <location>
        <begin position="10"/>
        <end position="17"/>
    </location>
    <ligand>
        <name>ATP</name>
        <dbReference type="ChEBI" id="CHEBI:30616"/>
    </ligand>
</feature>
<dbReference type="FunFam" id="3.30.63.10:FF:000002">
    <property type="entry name" value="Guanylate kinase 1"/>
    <property type="match status" value="1"/>
</dbReference>
<dbReference type="GO" id="GO:0005524">
    <property type="term" value="F:ATP binding"/>
    <property type="evidence" value="ECO:0007669"/>
    <property type="project" value="UniProtKB-UniRule"/>
</dbReference>
<dbReference type="InterPro" id="IPR027417">
    <property type="entry name" value="P-loop_NTPase"/>
</dbReference>
<evidence type="ECO:0000256" key="5">
    <source>
        <dbReference type="ARBA" id="ARBA00022741"/>
    </source>
</evidence>
<dbReference type="InterPro" id="IPR020590">
    <property type="entry name" value="Guanylate_kinase_CS"/>
</dbReference>
<dbReference type="PANTHER" id="PTHR23117">
    <property type="entry name" value="GUANYLATE KINASE-RELATED"/>
    <property type="match status" value="1"/>
</dbReference>
<dbReference type="EMBL" id="UHIC01000001">
    <property type="protein sequence ID" value="SUO95140.1"/>
    <property type="molecule type" value="Genomic_DNA"/>
</dbReference>
<dbReference type="InterPro" id="IPR017665">
    <property type="entry name" value="Guanylate_kinase"/>
</dbReference>
<evidence type="ECO:0000256" key="9">
    <source>
        <dbReference type="HAMAP-Rule" id="MF_00328"/>
    </source>
</evidence>
<dbReference type="Proteomes" id="UP000254601">
    <property type="component" value="Unassembled WGS sequence"/>
</dbReference>
<keyword evidence="4 9" id="KW-0808">Transferase</keyword>
<evidence type="ECO:0000256" key="7">
    <source>
        <dbReference type="ARBA" id="ARBA00022840"/>
    </source>
</evidence>
<evidence type="ECO:0000256" key="6">
    <source>
        <dbReference type="ARBA" id="ARBA00022777"/>
    </source>
</evidence>
<dbReference type="RefSeq" id="WP_072577563.1">
    <property type="nucleotide sequence ID" value="NZ_LWHB01000205.1"/>
</dbReference>
<name>A0A380MRA2_9GAMM</name>
<dbReference type="CDD" id="cd00071">
    <property type="entry name" value="GMPK"/>
    <property type="match status" value="1"/>
</dbReference>
<dbReference type="EC" id="2.7.4.8" evidence="2 9"/>
<keyword evidence="12" id="KW-1185">Reference proteome</keyword>
<dbReference type="PROSITE" id="PS50052">
    <property type="entry name" value="GUANYLATE_KINASE_2"/>
    <property type="match status" value="1"/>
</dbReference>
<reference evidence="11 12" key="1">
    <citation type="submission" date="2018-06" db="EMBL/GenBank/DDBJ databases">
        <authorList>
            <consortium name="Pathogen Informatics"/>
            <person name="Doyle S."/>
        </authorList>
    </citation>
    <scope>NUCLEOTIDE SEQUENCE [LARGE SCALE GENOMIC DNA]</scope>
    <source>
        <strain evidence="11 12">NCTC13337</strain>
    </source>
</reference>
<dbReference type="PROSITE" id="PS00856">
    <property type="entry name" value="GUANYLATE_KINASE_1"/>
    <property type="match status" value="1"/>
</dbReference>
<keyword evidence="6 9" id="KW-0418">Kinase</keyword>
<keyword evidence="9" id="KW-0963">Cytoplasm</keyword>
<evidence type="ECO:0000256" key="4">
    <source>
        <dbReference type="ARBA" id="ARBA00022679"/>
    </source>
</evidence>
<sequence length="205" mass="22793">MKGQLWIVAAPSGGGKTSLIAAAKNALSNVVESVSHTTRERRNGEIDGTHYHFVTKEAFSALREAGDFLEHADVFHHAYATSGKQVDALLSAGNDVILSIDWQGAEQVRVKRPDVKTVFLLPPSLAALRERLMRRGQDDAAVVNSRMAEAKEQISHYKDFDYIIINDDFNRAASELQSLIIAARLERQRLQEDLSNHVSKLNNDE</sequence>
<evidence type="ECO:0000259" key="10">
    <source>
        <dbReference type="PROSITE" id="PS50052"/>
    </source>
</evidence>
<evidence type="ECO:0000313" key="12">
    <source>
        <dbReference type="Proteomes" id="UP000254601"/>
    </source>
</evidence>
<protein>
    <recommendedName>
        <fullName evidence="3 9">Guanylate kinase</fullName>
        <ecNumber evidence="2 9">2.7.4.8</ecNumber>
    </recommendedName>
    <alternativeName>
        <fullName evidence="8 9">GMP kinase</fullName>
    </alternativeName>
</protein>
<organism evidence="11 12">
    <name type="scientific">Suttonella ornithocola</name>
    <dbReference type="NCBI Taxonomy" id="279832"/>
    <lineage>
        <taxon>Bacteria</taxon>
        <taxon>Pseudomonadati</taxon>
        <taxon>Pseudomonadota</taxon>
        <taxon>Gammaproteobacteria</taxon>
        <taxon>Cardiobacteriales</taxon>
        <taxon>Cardiobacteriaceae</taxon>
        <taxon>Suttonella</taxon>
    </lineage>
</organism>
<dbReference type="AlphaFoldDB" id="A0A380MRA2"/>
<gene>
    <name evidence="9 11" type="primary">gmk</name>
    <name evidence="11" type="ORF">NCTC13337_01120</name>
</gene>
<feature type="domain" description="Guanylate kinase-like" evidence="10">
    <location>
        <begin position="3"/>
        <end position="181"/>
    </location>
</feature>
<comment type="similarity">
    <text evidence="1 9">Belongs to the guanylate kinase family.</text>
</comment>
<evidence type="ECO:0000313" key="11">
    <source>
        <dbReference type="EMBL" id="SUO95140.1"/>
    </source>
</evidence>
<dbReference type="Gene3D" id="3.30.63.10">
    <property type="entry name" value="Guanylate Kinase phosphate binding domain"/>
    <property type="match status" value="1"/>
</dbReference>
<dbReference type="HAMAP" id="MF_00328">
    <property type="entry name" value="Guanylate_kinase"/>
    <property type="match status" value="1"/>
</dbReference>
<comment type="catalytic activity">
    <reaction evidence="9">
        <text>GMP + ATP = GDP + ADP</text>
        <dbReference type="Rhea" id="RHEA:20780"/>
        <dbReference type="ChEBI" id="CHEBI:30616"/>
        <dbReference type="ChEBI" id="CHEBI:58115"/>
        <dbReference type="ChEBI" id="CHEBI:58189"/>
        <dbReference type="ChEBI" id="CHEBI:456216"/>
        <dbReference type="EC" id="2.7.4.8"/>
    </reaction>
</comment>
<evidence type="ECO:0000256" key="3">
    <source>
        <dbReference type="ARBA" id="ARBA00016296"/>
    </source>
</evidence>
<accession>A0A380MRA2</accession>
<evidence type="ECO:0000256" key="1">
    <source>
        <dbReference type="ARBA" id="ARBA00005790"/>
    </source>
</evidence>
<comment type="subcellular location">
    <subcellularLocation>
        <location evidence="9">Cytoplasm</location>
    </subcellularLocation>
</comment>
<evidence type="ECO:0000256" key="8">
    <source>
        <dbReference type="ARBA" id="ARBA00030128"/>
    </source>
</evidence>
<dbReference type="SUPFAM" id="SSF52540">
    <property type="entry name" value="P-loop containing nucleoside triphosphate hydrolases"/>
    <property type="match status" value="1"/>
</dbReference>
<dbReference type="Pfam" id="PF00625">
    <property type="entry name" value="Guanylate_kin"/>
    <property type="match status" value="1"/>
</dbReference>
<keyword evidence="5 9" id="KW-0547">Nucleotide-binding</keyword>